<dbReference type="EMBL" id="GIIL01007263">
    <property type="protein sequence ID" value="NOV50989.1"/>
    <property type="molecule type" value="Transcribed_RNA"/>
</dbReference>
<protein>
    <submittedName>
        <fullName evidence="3">Putative product</fullName>
    </submittedName>
</protein>
<dbReference type="PANTHER" id="PTHR23071:SF1">
    <property type="entry name" value="GPI ETHANOLAMINE PHOSPHATE TRANSFERASE 3"/>
    <property type="match status" value="1"/>
</dbReference>
<feature type="signal peptide" evidence="2">
    <location>
        <begin position="1"/>
        <end position="21"/>
    </location>
</feature>
<dbReference type="AlphaFoldDB" id="A0A6M2DXA1"/>
<name>A0A6M2DXA1_XENCH</name>
<reference evidence="3" key="1">
    <citation type="submission" date="2020-03" db="EMBL/GenBank/DDBJ databases">
        <title>Transcriptomic Profiling of the Digestive Tract of the Rat Flea, Xenopsylla cheopis, Following Blood Feeding and Infection with Yersinia pestis.</title>
        <authorList>
            <person name="Bland D.M."/>
            <person name="Martens C.A."/>
            <person name="Virtaneva K."/>
            <person name="Kanakabandi K."/>
            <person name="Long D."/>
            <person name="Rosenke R."/>
            <person name="Saturday G.A."/>
            <person name="Hoyt F.H."/>
            <person name="Bruno D.P."/>
            <person name="Ribeiro J.M.C."/>
            <person name="Hinnebusch J."/>
        </authorList>
    </citation>
    <scope>NUCLEOTIDE SEQUENCE</scope>
</reference>
<proteinExistence type="predicted"/>
<keyword evidence="1" id="KW-1133">Transmembrane helix</keyword>
<feature type="chain" id="PRO_5026979933" evidence="2">
    <location>
        <begin position="22"/>
        <end position="124"/>
    </location>
</feature>
<evidence type="ECO:0000256" key="2">
    <source>
        <dbReference type="SAM" id="SignalP"/>
    </source>
</evidence>
<keyword evidence="1" id="KW-0812">Transmembrane</keyword>
<sequence length="124" mass="14140">MLPLVLISPFTLYAIFPSLTANVREKDLTRGELNLYEMNDNFIDGVFVATCKYILLQGTRMFASMLAATILCRHLMVWKIFAPKFLFDGFSVLITLIFTVFSFIFVLRINHHVGKLVSKITKAS</sequence>
<organism evidence="3">
    <name type="scientific">Xenopsylla cheopis</name>
    <name type="common">Oriental rat flea</name>
    <name type="synonym">Pulex cheopis</name>
    <dbReference type="NCBI Taxonomy" id="163159"/>
    <lineage>
        <taxon>Eukaryota</taxon>
        <taxon>Metazoa</taxon>
        <taxon>Ecdysozoa</taxon>
        <taxon>Arthropoda</taxon>
        <taxon>Hexapoda</taxon>
        <taxon>Insecta</taxon>
        <taxon>Pterygota</taxon>
        <taxon>Neoptera</taxon>
        <taxon>Endopterygota</taxon>
        <taxon>Siphonaptera</taxon>
        <taxon>Pulicidae</taxon>
        <taxon>Xenopsyllinae</taxon>
        <taxon>Xenopsylla</taxon>
    </lineage>
</organism>
<keyword evidence="1" id="KW-0472">Membrane</keyword>
<accession>A0A6M2DXA1</accession>
<dbReference type="GO" id="GO:0006506">
    <property type="term" value="P:GPI anchor biosynthetic process"/>
    <property type="evidence" value="ECO:0007669"/>
    <property type="project" value="InterPro"/>
</dbReference>
<dbReference type="GO" id="GO:0005789">
    <property type="term" value="C:endoplasmic reticulum membrane"/>
    <property type="evidence" value="ECO:0007669"/>
    <property type="project" value="TreeGrafter"/>
</dbReference>
<feature type="transmembrane region" description="Helical" evidence="1">
    <location>
        <begin position="85"/>
        <end position="107"/>
    </location>
</feature>
<evidence type="ECO:0000256" key="1">
    <source>
        <dbReference type="SAM" id="Phobius"/>
    </source>
</evidence>
<dbReference type="InterPro" id="IPR039524">
    <property type="entry name" value="PIGO/GPI13"/>
</dbReference>
<keyword evidence="2" id="KW-0732">Signal</keyword>
<dbReference type="GO" id="GO:0051377">
    <property type="term" value="F:mannose-ethanolamine phosphotransferase activity"/>
    <property type="evidence" value="ECO:0007669"/>
    <property type="project" value="TreeGrafter"/>
</dbReference>
<dbReference type="PANTHER" id="PTHR23071">
    <property type="entry name" value="PHOSPHATIDYLINOSITOL GLYCAN"/>
    <property type="match status" value="1"/>
</dbReference>
<evidence type="ECO:0000313" key="3">
    <source>
        <dbReference type="EMBL" id="NOV50989.1"/>
    </source>
</evidence>